<feature type="coiled-coil region" evidence="4">
    <location>
        <begin position="159"/>
        <end position="209"/>
    </location>
</feature>
<dbReference type="Proteomes" id="UP000049855">
    <property type="component" value="Unassembled WGS sequence"/>
</dbReference>
<keyword evidence="3" id="KW-0813">Transport</keyword>
<comment type="similarity">
    <text evidence="2">Belongs to the membrane fusion protein (MFP) (TC 8.A.1) family.</text>
</comment>
<keyword evidence="9" id="KW-1185">Reference proteome</keyword>
<evidence type="ECO:0000313" key="8">
    <source>
        <dbReference type="EMBL" id="CQR74406.1"/>
    </source>
</evidence>
<dbReference type="Gene3D" id="1.10.287.470">
    <property type="entry name" value="Helix hairpin bin"/>
    <property type="match status" value="1"/>
</dbReference>
<dbReference type="GO" id="GO:1990281">
    <property type="term" value="C:efflux pump complex"/>
    <property type="evidence" value="ECO:0007669"/>
    <property type="project" value="TreeGrafter"/>
</dbReference>
<evidence type="ECO:0000256" key="3">
    <source>
        <dbReference type="ARBA" id="ARBA00022448"/>
    </source>
</evidence>
<dbReference type="InterPro" id="IPR058627">
    <property type="entry name" value="MdtA-like_C"/>
</dbReference>
<gene>
    <name evidence="8" type="ORF">SpAn4DRAFT_0868</name>
</gene>
<dbReference type="PANTHER" id="PTHR30469">
    <property type="entry name" value="MULTIDRUG RESISTANCE PROTEIN MDTA"/>
    <property type="match status" value="1"/>
</dbReference>
<dbReference type="Gene3D" id="2.40.420.20">
    <property type="match status" value="1"/>
</dbReference>
<dbReference type="InterPro" id="IPR058792">
    <property type="entry name" value="Beta-barrel_RND_2"/>
</dbReference>
<evidence type="ECO:0000256" key="4">
    <source>
        <dbReference type="SAM" id="Coils"/>
    </source>
</evidence>
<accession>A0A0U1L3Z8</accession>
<dbReference type="GO" id="GO:0015562">
    <property type="term" value="F:efflux transmembrane transporter activity"/>
    <property type="evidence" value="ECO:0007669"/>
    <property type="project" value="TreeGrafter"/>
</dbReference>
<dbReference type="PANTHER" id="PTHR30469:SF15">
    <property type="entry name" value="HLYD FAMILY OF SECRETION PROTEINS"/>
    <property type="match status" value="1"/>
</dbReference>
<name>A0A0U1L3Z8_9FIRM</name>
<reference evidence="9" key="1">
    <citation type="submission" date="2015-03" db="EMBL/GenBank/DDBJ databases">
        <authorList>
            <person name="Nijsse Bart"/>
        </authorList>
    </citation>
    <scope>NUCLEOTIDE SEQUENCE [LARGE SCALE GENOMIC DNA]</scope>
</reference>
<evidence type="ECO:0000259" key="6">
    <source>
        <dbReference type="Pfam" id="PF25954"/>
    </source>
</evidence>
<dbReference type="InterPro" id="IPR006143">
    <property type="entry name" value="RND_pump_MFP"/>
</dbReference>
<sequence>MFGVVVVAVVFLGAMMFWKTHNTSSVNMAKVSAMKPLVAVETVRRQDMLSRIVLSGQTVAAAQVEIAPKYKGYITQVAVELGQPVTAGQVLVVQDTKDVEFAIAQTMAAIRQARAETIETKASFSADYQKAAADYERNLAYYQRYEALHTSGAVSRETLDTARQQMINAKSALAALQEQAMEGSVPAMVESKQAALAKAEYNLEALKKQREDRILRAPRAGIIGYRQVEEGAFVPAGQKLLTIVDNGSSFIDFQVSEQNAAQIRTGMQVKVTIDSLGQEYPGTIIYVSPANDAKTQAFTVRLVLMPGEPAIRSGMFAHADITGLLRKQTIFVVKTAILEKNGKNYVFVINDNNQAEQRLVATGQRNDDSVEILAGINEGERVAVSNIARLKQDTVVEVEARGTAL</sequence>
<dbReference type="InterPro" id="IPR058625">
    <property type="entry name" value="MdtA-like_BSH"/>
</dbReference>
<evidence type="ECO:0000313" key="9">
    <source>
        <dbReference type="Proteomes" id="UP000049855"/>
    </source>
</evidence>
<dbReference type="Gene3D" id="2.40.50.100">
    <property type="match status" value="1"/>
</dbReference>
<keyword evidence="4" id="KW-0175">Coiled coil</keyword>
<dbReference type="EMBL" id="CTRP01000014">
    <property type="protein sequence ID" value="CQR74406.1"/>
    <property type="molecule type" value="Genomic_DNA"/>
</dbReference>
<dbReference type="NCBIfam" id="TIGR01730">
    <property type="entry name" value="RND_mfp"/>
    <property type="match status" value="1"/>
</dbReference>
<feature type="domain" description="Multidrug resistance protein MdtA-like C-terminal permuted SH3" evidence="7">
    <location>
        <begin position="340"/>
        <end position="388"/>
    </location>
</feature>
<dbReference type="Pfam" id="PF25967">
    <property type="entry name" value="RND-MFP_C"/>
    <property type="match status" value="1"/>
</dbReference>
<proteinExistence type="inferred from homology"/>
<evidence type="ECO:0000256" key="2">
    <source>
        <dbReference type="ARBA" id="ARBA00009477"/>
    </source>
</evidence>
<dbReference type="Gene3D" id="2.40.30.170">
    <property type="match status" value="1"/>
</dbReference>
<protein>
    <submittedName>
        <fullName evidence="8">Probable RND efflux membrane fusion protein</fullName>
    </submittedName>
</protein>
<feature type="domain" description="CusB-like beta-barrel" evidence="6">
    <location>
        <begin position="251"/>
        <end position="322"/>
    </location>
</feature>
<dbReference type="AlphaFoldDB" id="A0A0U1L3Z8"/>
<evidence type="ECO:0000259" key="7">
    <source>
        <dbReference type="Pfam" id="PF25967"/>
    </source>
</evidence>
<dbReference type="SUPFAM" id="SSF111369">
    <property type="entry name" value="HlyD-like secretion proteins"/>
    <property type="match status" value="1"/>
</dbReference>
<dbReference type="Pfam" id="PF25954">
    <property type="entry name" value="Beta-barrel_RND_2"/>
    <property type="match status" value="1"/>
</dbReference>
<comment type="subcellular location">
    <subcellularLocation>
        <location evidence="1">Cell envelope</location>
    </subcellularLocation>
</comment>
<dbReference type="Pfam" id="PF25917">
    <property type="entry name" value="BSH_RND"/>
    <property type="match status" value="1"/>
</dbReference>
<feature type="domain" description="Multidrug resistance protein MdtA-like barrel-sandwich hybrid" evidence="5">
    <location>
        <begin position="63"/>
        <end position="245"/>
    </location>
</feature>
<evidence type="ECO:0000256" key="1">
    <source>
        <dbReference type="ARBA" id="ARBA00004196"/>
    </source>
</evidence>
<evidence type="ECO:0000259" key="5">
    <source>
        <dbReference type="Pfam" id="PF25917"/>
    </source>
</evidence>
<organism evidence="8 9">
    <name type="scientific">Sporomusa ovata</name>
    <dbReference type="NCBI Taxonomy" id="2378"/>
    <lineage>
        <taxon>Bacteria</taxon>
        <taxon>Bacillati</taxon>
        <taxon>Bacillota</taxon>
        <taxon>Negativicutes</taxon>
        <taxon>Selenomonadales</taxon>
        <taxon>Sporomusaceae</taxon>
        <taxon>Sporomusa</taxon>
    </lineage>
</organism>